<dbReference type="InterPro" id="IPR017441">
    <property type="entry name" value="Protein_kinase_ATP_BS"/>
</dbReference>
<keyword evidence="1" id="KW-0547">Nucleotide-binding</keyword>
<dbReference type="PROSITE" id="PS00107">
    <property type="entry name" value="PROTEIN_KINASE_ATP"/>
    <property type="match status" value="1"/>
</dbReference>
<accession>A0A1V1NR84</accession>
<dbReference type="EMBL" id="ATBP01003236">
    <property type="protein sequence ID" value="ETR65078.1"/>
    <property type="molecule type" value="Genomic_DNA"/>
</dbReference>
<feature type="binding site" evidence="1">
    <location>
        <position position="34"/>
    </location>
    <ligand>
        <name>ATP</name>
        <dbReference type="ChEBI" id="CHEBI:30616"/>
    </ligand>
</feature>
<gene>
    <name evidence="3" type="ORF">OMM_14851</name>
</gene>
<dbReference type="GO" id="GO:0004672">
    <property type="term" value="F:protein kinase activity"/>
    <property type="evidence" value="ECO:0007669"/>
    <property type="project" value="InterPro"/>
</dbReference>
<dbReference type="InterPro" id="IPR000719">
    <property type="entry name" value="Prot_kinase_dom"/>
</dbReference>
<organism evidence="3 4">
    <name type="scientific">Candidatus Magnetoglobus multicellularis str. Araruama</name>
    <dbReference type="NCBI Taxonomy" id="890399"/>
    <lineage>
        <taxon>Bacteria</taxon>
        <taxon>Pseudomonadati</taxon>
        <taxon>Thermodesulfobacteriota</taxon>
        <taxon>Desulfobacteria</taxon>
        <taxon>Desulfobacterales</taxon>
        <taxon>Desulfobacteraceae</taxon>
        <taxon>Candidatus Magnetoglobus</taxon>
    </lineage>
</organism>
<protein>
    <recommendedName>
        <fullName evidence="2">Protein kinase domain-containing protein</fullName>
    </recommendedName>
</protein>
<dbReference type="SUPFAM" id="SSF56112">
    <property type="entry name" value="Protein kinase-like (PK-like)"/>
    <property type="match status" value="1"/>
</dbReference>
<keyword evidence="1" id="KW-0067">ATP-binding</keyword>
<dbReference type="Gene3D" id="1.10.510.10">
    <property type="entry name" value="Transferase(Phosphotransferase) domain 1"/>
    <property type="match status" value="1"/>
</dbReference>
<dbReference type="Proteomes" id="UP000189670">
    <property type="component" value="Unassembled WGS sequence"/>
</dbReference>
<name>A0A1V1NR84_9BACT</name>
<dbReference type="GO" id="GO:0005524">
    <property type="term" value="F:ATP binding"/>
    <property type="evidence" value="ECO:0007669"/>
    <property type="project" value="UniProtKB-UniRule"/>
</dbReference>
<comment type="caution">
    <text evidence="3">The sequence shown here is derived from an EMBL/GenBank/DDBJ whole genome shotgun (WGS) entry which is preliminary data.</text>
</comment>
<feature type="non-terminal residue" evidence="3">
    <location>
        <position position="1"/>
    </location>
</feature>
<evidence type="ECO:0000256" key="1">
    <source>
        <dbReference type="PROSITE-ProRule" id="PRU10141"/>
    </source>
</evidence>
<dbReference type="InterPro" id="IPR011009">
    <property type="entry name" value="Kinase-like_dom_sf"/>
</dbReference>
<reference evidence="4" key="1">
    <citation type="submission" date="2012-11" db="EMBL/GenBank/DDBJ databases">
        <authorList>
            <person name="Lucero-Rivera Y.E."/>
            <person name="Tovar-Ramirez D."/>
        </authorList>
    </citation>
    <scope>NUCLEOTIDE SEQUENCE [LARGE SCALE GENOMIC DNA]</scope>
    <source>
        <strain evidence="4">Araruama</strain>
    </source>
</reference>
<dbReference type="PROSITE" id="PS50011">
    <property type="entry name" value="PROTEIN_KINASE_DOM"/>
    <property type="match status" value="1"/>
</dbReference>
<feature type="domain" description="Protein kinase" evidence="2">
    <location>
        <begin position="5"/>
        <end position="112"/>
    </location>
</feature>
<dbReference type="AlphaFoldDB" id="A0A1V1NR84"/>
<evidence type="ECO:0000259" key="2">
    <source>
        <dbReference type="PROSITE" id="PS50011"/>
    </source>
</evidence>
<evidence type="ECO:0000313" key="3">
    <source>
        <dbReference type="EMBL" id="ETR65078.1"/>
    </source>
</evidence>
<sequence>DIRTVKVIEYLGGGGFADAWKVQDTSTSICYVLKHVKLKPDLKDDKDKFIQRIKNEAGIRAHSDYIVKCFGLVDFSSNSLGILFEFFSGQDFGDWIRNNKELPWDDKKQLFY</sequence>
<evidence type="ECO:0000313" key="4">
    <source>
        <dbReference type="Proteomes" id="UP000189670"/>
    </source>
</evidence>
<proteinExistence type="predicted"/>